<dbReference type="Gene3D" id="2.40.160.20">
    <property type="match status" value="1"/>
</dbReference>
<accession>A0ABS9UPA8</accession>
<gene>
    <name evidence="1" type="ORF">MM236_10685</name>
</gene>
<name>A0ABS9UPA8_9BACT</name>
<organism evidence="1 2">
    <name type="scientific">Belliella calami</name>
    <dbReference type="NCBI Taxonomy" id="2923436"/>
    <lineage>
        <taxon>Bacteria</taxon>
        <taxon>Pseudomonadati</taxon>
        <taxon>Bacteroidota</taxon>
        <taxon>Cytophagia</taxon>
        <taxon>Cytophagales</taxon>
        <taxon>Cyclobacteriaceae</taxon>
        <taxon>Belliella</taxon>
    </lineage>
</organism>
<evidence type="ECO:0000313" key="2">
    <source>
        <dbReference type="Proteomes" id="UP001165488"/>
    </source>
</evidence>
<dbReference type="Proteomes" id="UP001165488">
    <property type="component" value="Unassembled WGS sequence"/>
</dbReference>
<keyword evidence="2" id="KW-1185">Reference proteome</keyword>
<sequence>MRSFLVIVILFISIESASAQYKNQYRVIHAYEMAYDKPFFGLNFTGEYFPVNYFSVVPSFTFFVPATGNARGFDINARYYLTEKEKQWYVTAGYGFYRRVFEFNPQGRFDFNSMNLGAGGMLKISDELGINPEVRFQAFGRNSMVFKLGVVYFIN</sequence>
<comment type="caution">
    <text evidence="1">The sequence shown here is derived from an EMBL/GenBank/DDBJ whole genome shotgun (WGS) entry which is preliminary data.</text>
</comment>
<dbReference type="EMBL" id="JAKZGS010000007">
    <property type="protein sequence ID" value="MCH7398459.1"/>
    <property type="molecule type" value="Genomic_DNA"/>
</dbReference>
<dbReference type="InterPro" id="IPR011250">
    <property type="entry name" value="OMP/PagP_B-barrel"/>
</dbReference>
<reference evidence="1" key="1">
    <citation type="submission" date="2022-03" db="EMBL/GenBank/DDBJ databases">
        <title>De novo assembled genomes of Belliella spp. (Cyclobacteriaceae) strains.</title>
        <authorList>
            <person name="Szabo A."/>
            <person name="Korponai K."/>
            <person name="Felfoldi T."/>
        </authorList>
    </citation>
    <scope>NUCLEOTIDE SEQUENCE</scope>
    <source>
        <strain evidence="1">DSM 107340</strain>
    </source>
</reference>
<evidence type="ECO:0008006" key="3">
    <source>
        <dbReference type="Google" id="ProtNLM"/>
    </source>
</evidence>
<dbReference type="RefSeq" id="WP_241274972.1">
    <property type="nucleotide sequence ID" value="NZ_JAKZGS010000007.1"/>
</dbReference>
<dbReference type="SUPFAM" id="SSF56925">
    <property type="entry name" value="OMPA-like"/>
    <property type="match status" value="1"/>
</dbReference>
<protein>
    <recommendedName>
        <fullName evidence="3">Outer membrane protein beta-barrel domain-containing protein</fullName>
    </recommendedName>
</protein>
<proteinExistence type="predicted"/>
<evidence type="ECO:0000313" key="1">
    <source>
        <dbReference type="EMBL" id="MCH7398459.1"/>
    </source>
</evidence>